<name>A0A6M3II44_9ZZZZ</name>
<dbReference type="SUPFAM" id="SSF52980">
    <property type="entry name" value="Restriction endonuclease-like"/>
    <property type="match status" value="1"/>
</dbReference>
<evidence type="ECO:0000259" key="1">
    <source>
        <dbReference type="Pfam" id="PF02732"/>
    </source>
</evidence>
<reference evidence="2" key="1">
    <citation type="submission" date="2020-03" db="EMBL/GenBank/DDBJ databases">
        <title>The deep terrestrial virosphere.</title>
        <authorList>
            <person name="Holmfeldt K."/>
            <person name="Nilsson E."/>
            <person name="Simone D."/>
            <person name="Lopez-Fernandez M."/>
            <person name="Wu X."/>
            <person name="de Brujin I."/>
            <person name="Lundin D."/>
            <person name="Andersson A."/>
            <person name="Bertilsson S."/>
            <person name="Dopson M."/>
        </authorList>
    </citation>
    <scope>NUCLEOTIDE SEQUENCE</scope>
    <source>
        <strain evidence="2">MM415B01788</strain>
    </source>
</reference>
<protein>
    <submittedName>
        <fullName evidence="2">Putative nuclease</fullName>
    </submittedName>
</protein>
<dbReference type="GO" id="GO:0006259">
    <property type="term" value="P:DNA metabolic process"/>
    <property type="evidence" value="ECO:0007669"/>
    <property type="project" value="UniProtKB-ARBA"/>
</dbReference>
<organism evidence="2">
    <name type="scientific">viral metagenome</name>
    <dbReference type="NCBI Taxonomy" id="1070528"/>
    <lineage>
        <taxon>unclassified sequences</taxon>
        <taxon>metagenomes</taxon>
        <taxon>organismal metagenomes</taxon>
    </lineage>
</organism>
<dbReference type="Pfam" id="PF02732">
    <property type="entry name" value="ERCC4"/>
    <property type="match status" value="1"/>
</dbReference>
<dbReference type="CDD" id="cd22367">
    <property type="entry name" value="XPF_ERCC4_MUS81-like"/>
    <property type="match status" value="1"/>
</dbReference>
<accession>A0A6M3II44</accession>
<feature type="domain" description="ERCC4" evidence="1">
    <location>
        <begin position="18"/>
        <end position="86"/>
    </location>
</feature>
<dbReference type="InterPro" id="IPR006166">
    <property type="entry name" value="ERCC4_domain"/>
</dbReference>
<dbReference type="Gene3D" id="3.40.50.10130">
    <property type="match status" value="1"/>
</dbReference>
<gene>
    <name evidence="2" type="ORF">MM415B01788_0011</name>
</gene>
<proteinExistence type="predicted"/>
<dbReference type="EMBL" id="MT141239">
    <property type="protein sequence ID" value="QJA56798.1"/>
    <property type="molecule type" value="Genomic_DNA"/>
</dbReference>
<dbReference type="GO" id="GO:0004518">
    <property type="term" value="F:nuclease activity"/>
    <property type="evidence" value="ECO:0007669"/>
    <property type="project" value="InterPro"/>
</dbReference>
<dbReference type="InterPro" id="IPR011335">
    <property type="entry name" value="Restrct_endonuc-II-like"/>
</dbReference>
<dbReference type="AlphaFoldDB" id="A0A6M3II44"/>
<dbReference type="GO" id="GO:0003677">
    <property type="term" value="F:DNA binding"/>
    <property type="evidence" value="ECO:0007669"/>
    <property type="project" value="InterPro"/>
</dbReference>
<sequence>MMAISALGEPEETEVIIRSEGIETVRMTLKEMRYGDYVWGDRESKSIGVERKTIMDLLGSIASGRLEEQLAGCLEEYDRVVLLKEGIAVPAIGDSIMLYEWSGSVFGPKSFRTVPPPLRKSYACLPALMFSLQSMGVDVMESYTARHSGYVLAAMYKNSQKLSHSVMKRYVRKKPILRERNVGLDVLLSVCRAGGVRLATGVAEEILKRWPRPMEALGHVEEWKEVRGVGGVTVEKLKEVL</sequence>
<evidence type="ECO:0000313" key="2">
    <source>
        <dbReference type="EMBL" id="QJA56798.1"/>
    </source>
</evidence>